<dbReference type="KEGG" id="kbi:30212848"/>
<dbReference type="EMBL" id="KI894026">
    <property type="protein sequence ID" value="OCF21672.1"/>
    <property type="molecule type" value="Genomic_DNA"/>
</dbReference>
<dbReference type="RefSeq" id="XP_019042742.1">
    <property type="nucleotide sequence ID" value="XM_019195029.1"/>
</dbReference>
<reference evidence="2" key="2">
    <citation type="submission" date="2013-07" db="EMBL/GenBank/DDBJ databases">
        <authorList>
            <consortium name="The Broad Institute Genome Sequencing Platform"/>
            <person name="Cuomo C."/>
            <person name="Litvintseva A."/>
            <person name="Chen Y."/>
            <person name="Heitman J."/>
            <person name="Sun S."/>
            <person name="Springer D."/>
            <person name="Dromer F."/>
            <person name="Young S.K."/>
            <person name="Zeng Q."/>
            <person name="Gargeya S."/>
            <person name="Fitzgerald M."/>
            <person name="Abouelleil A."/>
            <person name="Alvarado L."/>
            <person name="Berlin A.M."/>
            <person name="Chapman S.B."/>
            <person name="Dewar J."/>
            <person name="Goldberg J."/>
            <person name="Griggs A."/>
            <person name="Gujja S."/>
            <person name="Hansen M."/>
            <person name="Howarth C."/>
            <person name="Imamovic A."/>
            <person name="Larimer J."/>
            <person name="McCowan C."/>
            <person name="Murphy C."/>
            <person name="Pearson M."/>
            <person name="Priest M."/>
            <person name="Roberts A."/>
            <person name="Saif S."/>
            <person name="Shea T."/>
            <person name="Sykes S."/>
            <person name="Wortman J."/>
            <person name="Nusbaum C."/>
            <person name="Birren B."/>
        </authorList>
    </citation>
    <scope>NUCLEOTIDE SEQUENCE</scope>
    <source>
        <strain evidence="2">CBS 10118</strain>
    </source>
</reference>
<reference evidence="2" key="4">
    <citation type="submission" date="2024-02" db="EMBL/GenBank/DDBJ databases">
        <title>Comparative genomics of Cryptococcus and Kwoniella reveals pathogenesis evolution and contrasting modes of karyotype evolution via chromosome fusion or intercentromeric recombination.</title>
        <authorList>
            <person name="Coelho M.A."/>
            <person name="David-Palma M."/>
            <person name="Shea T."/>
            <person name="Bowers K."/>
            <person name="McGinley-Smith S."/>
            <person name="Mohammad A.W."/>
            <person name="Gnirke A."/>
            <person name="Yurkov A.M."/>
            <person name="Nowrousian M."/>
            <person name="Sun S."/>
            <person name="Cuomo C.A."/>
            <person name="Heitman J."/>
        </authorList>
    </citation>
    <scope>NUCLEOTIDE SEQUENCE</scope>
    <source>
        <strain evidence="2">CBS 10118</strain>
    </source>
</reference>
<dbReference type="GeneID" id="30212848"/>
<evidence type="ECO:0000313" key="3">
    <source>
        <dbReference type="Proteomes" id="UP000092730"/>
    </source>
</evidence>
<sequence length="101" mass="11606">MQKSEDCPKGDLLRKEGDNTTRYEVRSGWKDVTENDWNAFLQRGQDELLEETPESFAVPPHLAVPDLVADDGASVIEDPEPPTPGFVRGDQNQRRFIWYRM</sequence>
<evidence type="ECO:0000313" key="2">
    <source>
        <dbReference type="EMBL" id="WVW83143.1"/>
    </source>
</evidence>
<evidence type="ECO:0000313" key="1">
    <source>
        <dbReference type="EMBL" id="OCF21672.1"/>
    </source>
</evidence>
<dbReference type="EMBL" id="CP144543">
    <property type="protein sequence ID" value="WVW83143.1"/>
    <property type="molecule type" value="Genomic_DNA"/>
</dbReference>
<organism evidence="1">
    <name type="scientific">Kwoniella bestiolae CBS 10118</name>
    <dbReference type="NCBI Taxonomy" id="1296100"/>
    <lineage>
        <taxon>Eukaryota</taxon>
        <taxon>Fungi</taxon>
        <taxon>Dikarya</taxon>
        <taxon>Basidiomycota</taxon>
        <taxon>Agaricomycotina</taxon>
        <taxon>Tremellomycetes</taxon>
        <taxon>Tremellales</taxon>
        <taxon>Cryptococcaceae</taxon>
        <taxon>Kwoniella</taxon>
    </lineage>
</organism>
<dbReference type="AlphaFoldDB" id="A0A1B9FSC7"/>
<reference evidence="1" key="3">
    <citation type="submission" date="2014-01" db="EMBL/GenBank/DDBJ databases">
        <title>Evolution of pathogenesis and genome organization in the Tremellales.</title>
        <authorList>
            <person name="Cuomo C."/>
            <person name="Litvintseva A."/>
            <person name="Heitman J."/>
            <person name="Chen Y."/>
            <person name="Sun S."/>
            <person name="Springer D."/>
            <person name="Dromer F."/>
            <person name="Young S."/>
            <person name="Zeng Q."/>
            <person name="Chapman S."/>
            <person name="Gujja S."/>
            <person name="Saif S."/>
            <person name="Birren B."/>
        </authorList>
    </citation>
    <scope>NUCLEOTIDE SEQUENCE</scope>
    <source>
        <strain evidence="1">CBS 10118</strain>
    </source>
</reference>
<keyword evidence="3" id="KW-1185">Reference proteome</keyword>
<accession>A0A1B9FSC7</accession>
<dbReference type="Proteomes" id="UP000092730">
    <property type="component" value="Chromosome 3"/>
</dbReference>
<dbReference type="VEuPathDB" id="FungiDB:I302_08449"/>
<proteinExistence type="predicted"/>
<gene>
    <name evidence="1" type="ORF">I302_08449</name>
    <name evidence="2" type="ORF">I302_105161</name>
</gene>
<reference evidence="1" key="1">
    <citation type="submission" date="2013-07" db="EMBL/GenBank/DDBJ databases">
        <title>The Genome Sequence of Cryptococcus bestiolae CBS10118.</title>
        <authorList>
            <consortium name="The Broad Institute Genome Sequencing Platform"/>
            <person name="Cuomo C."/>
            <person name="Litvintseva A."/>
            <person name="Chen Y."/>
            <person name="Heitman J."/>
            <person name="Sun S."/>
            <person name="Springer D."/>
            <person name="Dromer F."/>
            <person name="Young S.K."/>
            <person name="Zeng Q."/>
            <person name="Gargeya S."/>
            <person name="Fitzgerald M."/>
            <person name="Abouelleil A."/>
            <person name="Alvarado L."/>
            <person name="Berlin A.M."/>
            <person name="Chapman S.B."/>
            <person name="Dewar J."/>
            <person name="Goldberg J."/>
            <person name="Griggs A."/>
            <person name="Gujja S."/>
            <person name="Hansen M."/>
            <person name="Howarth C."/>
            <person name="Imamovic A."/>
            <person name="Larimer J."/>
            <person name="McCowan C."/>
            <person name="Murphy C."/>
            <person name="Pearson M."/>
            <person name="Priest M."/>
            <person name="Roberts A."/>
            <person name="Saif S."/>
            <person name="Shea T."/>
            <person name="Sykes S."/>
            <person name="Wortman J."/>
            <person name="Nusbaum C."/>
            <person name="Birren B."/>
        </authorList>
    </citation>
    <scope>NUCLEOTIDE SEQUENCE [LARGE SCALE GENOMIC DNA]</scope>
    <source>
        <strain evidence="1">CBS 10118</strain>
    </source>
</reference>
<name>A0A1B9FSC7_9TREE</name>
<protein>
    <submittedName>
        <fullName evidence="1">Uncharacterized protein</fullName>
    </submittedName>
</protein>